<dbReference type="Pfam" id="PF07081">
    <property type="entry name" value="DUF1349"/>
    <property type="match status" value="1"/>
</dbReference>
<dbReference type="PANTHER" id="PTHR35332:SF2">
    <property type="entry name" value="REGULATION OF ENOLASE PROTEIN 1"/>
    <property type="match status" value="1"/>
</dbReference>
<evidence type="ECO:0000313" key="2">
    <source>
        <dbReference type="Proteomes" id="UP000802392"/>
    </source>
</evidence>
<evidence type="ECO:0008006" key="3">
    <source>
        <dbReference type="Google" id="ProtNLM"/>
    </source>
</evidence>
<protein>
    <recommendedName>
        <fullName evidence="3">DUF1349 domain-containing protein</fullName>
    </recommendedName>
</protein>
<name>A0ABX0TGF2_9MICC</name>
<keyword evidence="2" id="KW-1185">Reference proteome</keyword>
<dbReference type="Proteomes" id="UP000802392">
    <property type="component" value="Unassembled WGS sequence"/>
</dbReference>
<organism evidence="1 2">
    <name type="scientific">Paenarthrobacter ilicis</name>
    <dbReference type="NCBI Taxonomy" id="43665"/>
    <lineage>
        <taxon>Bacteria</taxon>
        <taxon>Bacillati</taxon>
        <taxon>Actinomycetota</taxon>
        <taxon>Actinomycetes</taxon>
        <taxon>Micrococcales</taxon>
        <taxon>Micrococcaceae</taxon>
        <taxon>Paenarthrobacter</taxon>
    </lineage>
</organism>
<dbReference type="InterPro" id="IPR009784">
    <property type="entry name" value="DUF1349"/>
</dbReference>
<dbReference type="Gene3D" id="2.60.120.200">
    <property type="match status" value="1"/>
</dbReference>
<accession>A0ABX0TGF2</accession>
<reference evidence="1 2" key="1">
    <citation type="submission" date="2020-03" db="EMBL/GenBank/DDBJ databases">
        <title>Genomic Encyclopedia of Type Strains, Phase III (KMG-III): the genomes of soil and plant-associated and newly described type strains.</title>
        <authorList>
            <person name="Whitman W."/>
        </authorList>
    </citation>
    <scope>NUCLEOTIDE SEQUENCE [LARGE SCALE GENOMIC DNA]</scope>
    <source>
        <strain evidence="1 2">CECT 4207</strain>
    </source>
</reference>
<dbReference type="RefSeq" id="WP_167264720.1">
    <property type="nucleotide sequence ID" value="NZ_BAAAVO010000009.1"/>
</dbReference>
<evidence type="ECO:0000313" key="1">
    <source>
        <dbReference type="EMBL" id="NIJ00956.1"/>
    </source>
</evidence>
<dbReference type="PANTHER" id="PTHR35332">
    <property type="entry name" value="REGULATION OF ENOLASE PROTEIN 1"/>
    <property type="match status" value="1"/>
</dbReference>
<gene>
    <name evidence="1" type="ORF">FHR86_001269</name>
</gene>
<sequence length="198" mass="20976">MSTAPLTETVPWTEGDWTNQPASVVERDGELLVTAVEGSDAWRITSYGFIHASEHALLAPLPQDSAVEVEFTADFSAQFDQAGVFIRVGGEHWIKAGVEFADGAAQVGAVVTDGVSDWSLAPVPDWAGRRVVVRVSRSGDAVTVRAGLSGESLQLVRVAPLAEGLTAFAGPLVCAPTRSGLTIPFHSWRTTAPDTQLH</sequence>
<dbReference type="SUPFAM" id="SSF49899">
    <property type="entry name" value="Concanavalin A-like lectins/glucanases"/>
    <property type="match status" value="1"/>
</dbReference>
<dbReference type="InterPro" id="IPR013320">
    <property type="entry name" value="ConA-like_dom_sf"/>
</dbReference>
<dbReference type="EMBL" id="JAAOZD010000002">
    <property type="protein sequence ID" value="NIJ00956.1"/>
    <property type="molecule type" value="Genomic_DNA"/>
</dbReference>
<proteinExistence type="predicted"/>
<comment type="caution">
    <text evidence="1">The sequence shown here is derived from an EMBL/GenBank/DDBJ whole genome shotgun (WGS) entry which is preliminary data.</text>
</comment>